<dbReference type="Pfam" id="PF00230">
    <property type="entry name" value="MIP"/>
    <property type="match status" value="1"/>
</dbReference>
<feature type="transmembrane region" description="Helical" evidence="8">
    <location>
        <begin position="84"/>
        <end position="106"/>
    </location>
</feature>
<evidence type="ECO:0000313" key="9">
    <source>
        <dbReference type="EMBL" id="URN17915.1"/>
    </source>
</evidence>
<comment type="subcellular location">
    <subcellularLocation>
        <location evidence="1">Membrane</location>
        <topology evidence="1">Multi-pass membrane protein</topology>
    </subcellularLocation>
</comment>
<dbReference type="RefSeq" id="WP_010472229.1">
    <property type="nucleotide sequence ID" value="NZ_CP095474.1"/>
</dbReference>
<dbReference type="Proteomes" id="UP001056383">
    <property type="component" value="Chromosome"/>
</dbReference>
<evidence type="ECO:0000256" key="4">
    <source>
        <dbReference type="ARBA" id="ARBA00022692"/>
    </source>
</evidence>
<dbReference type="EMBL" id="CP095474">
    <property type="protein sequence ID" value="URN17915.1"/>
    <property type="molecule type" value="Genomic_DNA"/>
</dbReference>
<proteinExistence type="inferred from homology"/>
<dbReference type="InterPro" id="IPR000425">
    <property type="entry name" value="MIP"/>
</dbReference>
<evidence type="ECO:0000256" key="1">
    <source>
        <dbReference type="ARBA" id="ARBA00004141"/>
    </source>
</evidence>
<dbReference type="PRINTS" id="PR00783">
    <property type="entry name" value="MINTRINSICP"/>
</dbReference>
<dbReference type="PANTHER" id="PTHR43829:SF9">
    <property type="entry name" value="AQUAPORIN-9"/>
    <property type="match status" value="1"/>
</dbReference>
<keyword evidence="5 8" id="KW-1133">Transmembrane helix</keyword>
<dbReference type="InterPro" id="IPR022357">
    <property type="entry name" value="MIP_CS"/>
</dbReference>
<protein>
    <submittedName>
        <fullName evidence="9">Aquaporin family protein</fullName>
    </submittedName>
</protein>
<evidence type="ECO:0000256" key="7">
    <source>
        <dbReference type="RuleBase" id="RU000477"/>
    </source>
</evidence>
<comment type="similarity">
    <text evidence="2 7">Belongs to the MIP/aquaporin (TC 1.A.8) family.</text>
</comment>
<feature type="transmembrane region" description="Helical" evidence="8">
    <location>
        <begin position="173"/>
        <end position="195"/>
    </location>
</feature>
<dbReference type="PANTHER" id="PTHR43829">
    <property type="entry name" value="AQUAPORIN OR AQUAGLYCEROPORIN RELATED"/>
    <property type="match status" value="1"/>
</dbReference>
<accession>A0ABY4TIA1</accession>
<keyword evidence="4 7" id="KW-0812">Transmembrane</keyword>
<gene>
    <name evidence="9" type="ORF">MW084_20505</name>
</gene>
<evidence type="ECO:0000256" key="5">
    <source>
        <dbReference type="ARBA" id="ARBA00022989"/>
    </source>
</evidence>
<feature type="transmembrane region" description="Helical" evidence="8">
    <location>
        <begin position="42"/>
        <end position="64"/>
    </location>
</feature>
<evidence type="ECO:0000256" key="8">
    <source>
        <dbReference type="SAM" id="Phobius"/>
    </source>
</evidence>
<dbReference type="InterPro" id="IPR023271">
    <property type="entry name" value="Aquaporin-like"/>
</dbReference>
<dbReference type="Gene3D" id="1.20.1080.10">
    <property type="entry name" value="Glycerol uptake facilitator protein"/>
    <property type="match status" value="1"/>
</dbReference>
<evidence type="ECO:0000256" key="6">
    <source>
        <dbReference type="ARBA" id="ARBA00023136"/>
    </source>
</evidence>
<evidence type="ECO:0000313" key="10">
    <source>
        <dbReference type="Proteomes" id="UP001056383"/>
    </source>
</evidence>
<dbReference type="PROSITE" id="PS00221">
    <property type="entry name" value="MIP"/>
    <property type="match status" value="1"/>
</dbReference>
<evidence type="ECO:0000256" key="3">
    <source>
        <dbReference type="ARBA" id="ARBA00022448"/>
    </source>
</evidence>
<keyword evidence="6 8" id="KW-0472">Membrane</keyword>
<dbReference type="SUPFAM" id="SSF81338">
    <property type="entry name" value="Aquaporin-like"/>
    <property type="match status" value="1"/>
</dbReference>
<keyword evidence="3 7" id="KW-0813">Transport</keyword>
<evidence type="ECO:0000256" key="2">
    <source>
        <dbReference type="ARBA" id="ARBA00006175"/>
    </source>
</evidence>
<name>A0ABY4TIA1_9ACTN</name>
<sequence length="252" mass="25440">MSSSDIFIGETIGTAVLILLGGGVVAAVVLKRSKARNAGWPAVTFGWGFAVMTAVYTTGSLSGAHLNPAVTFGIALRDGEWGRVPFYVAGQFLGSMIGAVLVWVAYYGQFRAHLTDPETASGSAVEGPGPVLGVFSTGPEIRNAWQNLATEAIGTLVLVLAVLTQGLNEGGEGLSALGGLVVALVVVGIGLSLGGPTGYAVNPARDLGPRIVHALLPLPNKGGSDWGYAWIPVAGPLIGAAAAAGVHALAFA</sequence>
<keyword evidence="10" id="KW-1185">Reference proteome</keyword>
<reference evidence="9" key="1">
    <citation type="submission" date="2022-04" db="EMBL/GenBank/DDBJ databases">
        <title>Systematic whole-genome sequencing reveals an unexpected diversity among actinomycetoma pathogens and provides insights into their antibacterial susceptibilities.</title>
        <authorList>
            <person name="Watson A.K."/>
            <person name="Kepplinger B."/>
            <person name="Bakhiet S.M."/>
            <person name="Mhmoud N.A."/>
            <person name="Chapman J."/>
            <person name="Allenby N."/>
            <person name="Mickiewicz K."/>
            <person name="Goodfellow M."/>
            <person name="Fahal A.H."/>
            <person name="Errington J."/>
        </authorList>
    </citation>
    <scope>NUCLEOTIDE SEQUENCE</scope>
    <source>
        <strain evidence="9">SD 504</strain>
    </source>
</reference>
<feature type="transmembrane region" description="Helical" evidence="8">
    <location>
        <begin position="6"/>
        <end position="30"/>
    </location>
</feature>
<dbReference type="NCBIfam" id="TIGR00861">
    <property type="entry name" value="MIP"/>
    <property type="match status" value="1"/>
</dbReference>
<organism evidence="9 10">
    <name type="scientific">Streptomyces sudanensis</name>
    <dbReference type="NCBI Taxonomy" id="436397"/>
    <lineage>
        <taxon>Bacteria</taxon>
        <taxon>Bacillati</taxon>
        <taxon>Actinomycetota</taxon>
        <taxon>Actinomycetes</taxon>
        <taxon>Kitasatosporales</taxon>
        <taxon>Streptomycetaceae</taxon>
        <taxon>Streptomyces</taxon>
    </lineage>
</organism>
<dbReference type="InterPro" id="IPR050363">
    <property type="entry name" value="MIP/Aquaporin"/>
</dbReference>